<gene>
    <name evidence="3" type="ORF">GCM10009039_29140</name>
</gene>
<evidence type="ECO:0000313" key="3">
    <source>
        <dbReference type="EMBL" id="GGL69354.1"/>
    </source>
</evidence>
<evidence type="ECO:0000256" key="1">
    <source>
        <dbReference type="PROSITE-ProRule" id="PRU00409"/>
    </source>
</evidence>
<protein>
    <recommendedName>
        <fullName evidence="2">ATP-grasp domain-containing protein</fullName>
    </recommendedName>
</protein>
<dbReference type="GO" id="GO:0046872">
    <property type="term" value="F:metal ion binding"/>
    <property type="evidence" value="ECO:0007669"/>
    <property type="project" value="InterPro"/>
</dbReference>
<dbReference type="EMBL" id="BMPG01000004">
    <property type="protein sequence ID" value="GGL69354.1"/>
    <property type="molecule type" value="Genomic_DNA"/>
</dbReference>
<keyword evidence="4" id="KW-1185">Reference proteome</keyword>
<dbReference type="RefSeq" id="WP_188980217.1">
    <property type="nucleotide sequence ID" value="NZ_BMPG01000004.1"/>
</dbReference>
<evidence type="ECO:0000259" key="2">
    <source>
        <dbReference type="PROSITE" id="PS50975"/>
    </source>
</evidence>
<dbReference type="Proteomes" id="UP000607197">
    <property type="component" value="Unassembled WGS sequence"/>
</dbReference>
<dbReference type="AlphaFoldDB" id="A0A830FFF7"/>
<dbReference type="SUPFAM" id="SSF56059">
    <property type="entry name" value="Glutathione synthetase ATP-binding domain-like"/>
    <property type="match status" value="1"/>
</dbReference>
<keyword evidence="1" id="KW-0067">ATP-binding</keyword>
<dbReference type="GO" id="GO:0005524">
    <property type="term" value="F:ATP binding"/>
    <property type="evidence" value="ECO:0007669"/>
    <property type="project" value="UniProtKB-UniRule"/>
</dbReference>
<dbReference type="Gene3D" id="3.30.470.20">
    <property type="entry name" value="ATP-grasp fold, B domain"/>
    <property type="match status" value="1"/>
</dbReference>
<keyword evidence="1" id="KW-0547">Nucleotide-binding</keyword>
<name>A0A830FFF7_9EURY</name>
<evidence type="ECO:0000313" key="4">
    <source>
        <dbReference type="Proteomes" id="UP000607197"/>
    </source>
</evidence>
<dbReference type="InterPro" id="IPR011761">
    <property type="entry name" value="ATP-grasp"/>
</dbReference>
<sequence length="413" mass="44568">MSFLDFDGLRDALADAEFDQPPAFVANAHVTGLGVARALSQHGVPVVAIDRTGTGAASGSDAVDYAGQVTYPLDDLAGFTADVETLAAELDHAPVAFGCMDEWALAFAEADPEGVRLPFADFDIVDSVLDKSSLYEVADDLGVPYPDTIPIDADTDPDDLAAELDLPLVIKPAYKRELEEAAGTNVIEVEDRDQLADAIATARDHDIQIMAQEKVDVAVGEDCSLASYVPESGTDDALAVVGNPKVRHPFGFGTSCVVETVDRPDIEDRALAVLDETGYHGISEAEFVYDAEREDYVLLDVNTRPWKWIGLPVAAGRNLPYAAYADAVDADAVDADYQSEETDTEQWVYLPDYLDSLATNQTHDVLAKSDWLALMSGDENARTVAGVYRPDDPEPAYDVLQAKLGTREYYCAC</sequence>
<organism evidence="3 4">
    <name type="scientific">Halocalculus aciditolerans</name>
    <dbReference type="NCBI Taxonomy" id="1383812"/>
    <lineage>
        <taxon>Archaea</taxon>
        <taxon>Methanobacteriati</taxon>
        <taxon>Methanobacteriota</taxon>
        <taxon>Stenosarchaea group</taxon>
        <taxon>Halobacteria</taxon>
        <taxon>Halobacteriales</taxon>
        <taxon>Halobacteriaceae</taxon>
        <taxon>Halocalculus</taxon>
    </lineage>
</organism>
<comment type="caution">
    <text evidence="3">The sequence shown here is derived from an EMBL/GenBank/DDBJ whole genome shotgun (WGS) entry which is preliminary data.</text>
</comment>
<dbReference type="PROSITE" id="PS50975">
    <property type="entry name" value="ATP_GRASP"/>
    <property type="match status" value="1"/>
</dbReference>
<accession>A0A830FFF7</accession>
<reference evidence="3" key="1">
    <citation type="journal article" date="2014" name="Int. J. Syst. Evol. Microbiol.">
        <title>Complete genome sequence of Corynebacterium casei LMG S-19264T (=DSM 44701T), isolated from a smear-ripened cheese.</title>
        <authorList>
            <consortium name="US DOE Joint Genome Institute (JGI-PGF)"/>
            <person name="Walter F."/>
            <person name="Albersmeier A."/>
            <person name="Kalinowski J."/>
            <person name="Ruckert C."/>
        </authorList>
    </citation>
    <scope>NUCLEOTIDE SEQUENCE</scope>
    <source>
        <strain evidence="3">JCM 19596</strain>
    </source>
</reference>
<reference evidence="3" key="2">
    <citation type="submission" date="2020-09" db="EMBL/GenBank/DDBJ databases">
        <authorList>
            <person name="Sun Q."/>
            <person name="Ohkuma M."/>
        </authorList>
    </citation>
    <scope>NUCLEOTIDE SEQUENCE</scope>
    <source>
        <strain evidence="3">JCM 19596</strain>
    </source>
</reference>
<feature type="domain" description="ATP-grasp" evidence="2">
    <location>
        <begin position="135"/>
        <end position="328"/>
    </location>
</feature>
<dbReference type="OrthoDB" id="11959at2157"/>
<proteinExistence type="predicted"/>